<dbReference type="AlphaFoldDB" id="A0A758LZU2"/>
<evidence type="ECO:0000256" key="1">
    <source>
        <dbReference type="SAM" id="MobiDB-lite"/>
    </source>
</evidence>
<dbReference type="EMBL" id="DAAYPQ010000028">
    <property type="protein sequence ID" value="HAG5215312.1"/>
    <property type="molecule type" value="Genomic_DNA"/>
</dbReference>
<accession>A0A758LZU2</accession>
<feature type="compositionally biased region" description="Polar residues" evidence="1">
    <location>
        <begin position="17"/>
        <end position="26"/>
    </location>
</feature>
<evidence type="ECO:0000313" key="2">
    <source>
        <dbReference type="EMBL" id="HAG1298505.1"/>
    </source>
</evidence>
<feature type="compositionally biased region" description="Basic and acidic residues" evidence="1">
    <location>
        <begin position="36"/>
        <end position="45"/>
    </location>
</feature>
<evidence type="ECO:0000313" key="3">
    <source>
        <dbReference type="EMBL" id="HAG5215312.1"/>
    </source>
</evidence>
<name>A0A758LZU2_SALER</name>
<reference evidence="2" key="1">
    <citation type="journal article" date="2018" name="Genome Biol.">
        <title>SKESA: strategic k-mer extension for scrupulous assemblies.</title>
        <authorList>
            <person name="Souvorov A."/>
            <person name="Agarwala R."/>
            <person name="Lipman D.J."/>
        </authorList>
    </citation>
    <scope>NUCLEOTIDE SEQUENCE</scope>
    <source>
        <strain evidence="2">MA.JE_S09-001508</strain>
        <strain evidence="3">MA.JE_S09-001509</strain>
    </source>
</reference>
<gene>
    <name evidence="3" type="ORF">G8642_004468</name>
    <name evidence="2" type="ORF">G8U03_004522</name>
</gene>
<reference evidence="2" key="2">
    <citation type="submission" date="2020-02" db="EMBL/GenBank/DDBJ databases">
        <authorList>
            <consortium name="NCBI Pathogen Detection Project"/>
        </authorList>
    </citation>
    <scope>NUCLEOTIDE SEQUENCE</scope>
    <source>
        <strain evidence="2">MA.JE_S09-001508</strain>
        <strain evidence="3">MA.JE_S09-001509</strain>
    </source>
</reference>
<proteinExistence type="predicted"/>
<comment type="caution">
    <text evidence="2">The sequence shown here is derived from an EMBL/GenBank/DDBJ whole genome shotgun (WGS) entry which is preliminary data.</text>
</comment>
<sequence>MKNVSGVESKTGELPSQDDSSTQTTKEPAIKGFFSQREKERKLEYDASATMAKFEDKYK</sequence>
<dbReference type="EMBL" id="DAAXJR010000021">
    <property type="protein sequence ID" value="HAG1298505.1"/>
    <property type="molecule type" value="Genomic_DNA"/>
</dbReference>
<feature type="region of interest" description="Disordered" evidence="1">
    <location>
        <begin position="1"/>
        <end position="47"/>
    </location>
</feature>
<organism evidence="2">
    <name type="scientific">Salmonella enterica</name>
    <name type="common">Salmonella choleraesuis</name>
    <dbReference type="NCBI Taxonomy" id="28901"/>
    <lineage>
        <taxon>Bacteria</taxon>
        <taxon>Pseudomonadati</taxon>
        <taxon>Pseudomonadota</taxon>
        <taxon>Gammaproteobacteria</taxon>
        <taxon>Enterobacterales</taxon>
        <taxon>Enterobacteriaceae</taxon>
        <taxon>Salmonella</taxon>
    </lineage>
</organism>
<protein>
    <submittedName>
        <fullName evidence="2">Uncharacterized protein</fullName>
    </submittedName>
</protein>